<evidence type="ECO:0000313" key="1">
    <source>
        <dbReference type="EMBL" id="KAF0757152.1"/>
    </source>
</evidence>
<organism evidence="1 2">
    <name type="scientific">Aphis craccivora</name>
    <name type="common">Cowpea aphid</name>
    <dbReference type="NCBI Taxonomy" id="307492"/>
    <lineage>
        <taxon>Eukaryota</taxon>
        <taxon>Metazoa</taxon>
        <taxon>Ecdysozoa</taxon>
        <taxon>Arthropoda</taxon>
        <taxon>Hexapoda</taxon>
        <taxon>Insecta</taxon>
        <taxon>Pterygota</taxon>
        <taxon>Neoptera</taxon>
        <taxon>Paraneoptera</taxon>
        <taxon>Hemiptera</taxon>
        <taxon>Sternorrhyncha</taxon>
        <taxon>Aphidomorpha</taxon>
        <taxon>Aphidoidea</taxon>
        <taxon>Aphididae</taxon>
        <taxon>Aphidini</taxon>
        <taxon>Aphis</taxon>
        <taxon>Aphis</taxon>
    </lineage>
</organism>
<gene>
    <name evidence="1" type="ORF">FWK35_00031220</name>
</gene>
<dbReference type="EMBL" id="VUJU01003661">
    <property type="protein sequence ID" value="KAF0757152.1"/>
    <property type="molecule type" value="Genomic_DNA"/>
</dbReference>
<sequence length="53" mass="6161">MGKSYTLTQKAIKPLQLQQNKIIRMCLNKYSLEGSTSQNYKELKVLPIRSVYL</sequence>
<comment type="caution">
    <text evidence="1">The sequence shown here is derived from an EMBL/GenBank/DDBJ whole genome shotgun (WGS) entry which is preliminary data.</text>
</comment>
<evidence type="ECO:0000313" key="2">
    <source>
        <dbReference type="Proteomes" id="UP000478052"/>
    </source>
</evidence>
<reference evidence="1 2" key="1">
    <citation type="submission" date="2019-08" db="EMBL/GenBank/DDBJ databases">
        <title>Whole genome of Aphis craccivora.</title>
        <authorList>
            <person name="Voronova N.V."/>
            <person name="Shulinski R.S."/>
            <person name="Bandarenka Y.V."/>
            <person name="Zhorov D.G."/>
            <person name="Warner D."/>
        </authorList>
    </citation>
    <scope>NUCLEOTIDE SEQUENCE [LARGE SCALE GENOMIC DNA]</scope>
    <source>
        <strain evidence="1">180601</strain>
        <tissue evidence="1">Whole Body</tissue>
    </source>
</reference>
<protein>
    <submittedName>
        <fullName evidence="1">Uncharacterized protein</fullName>
    </submittedName>
</protein>
<name>A0A6G0YJE2_APHCR</name>
<dbReference type="OrthoDB" id="10614486at2759"/>
<dbReference type="Proteomes" id="UP000478052">
    <property type="component" value="Unassembled WGS sequence"/>
</dbReference>
<keyword evidence="2" id="KW-1185">Reference proteome</keyword>
<dbReference type="AlphaFoldDB" id="A0A6G0YJE2"/>
<proteinExistence type="predicted"/>
<accession>A0A6G0YJE2</accession>